<proteinExistence type="inferred from homology"/>
<dbReference type="InterPro" id="IPR004682">
    <property type="entry name" value="TRAP_DctP"/>
</dbReference>
<comment type="caution">
    <text evidence="6">The sequence shown here is derived from an EMBL/GenBank/DDBJ whole genome shotgun (WGS) entry which is preliminary data.</text>
</comment>
<comment type="similarity">
    <text evidence="2">Belongs to the bacterial solute-binding protein 7 family.</text>
</comment>
<name>A0A177L0P0_9BACI</name>
<comment type="subcellular location">
    <subcellularLocation>
        <location evidence="1">Cell envelope</location>
    </subcellularLocation>
</comment>
<dbReference type="PANTHER" id="PTHR33376">
    <property type="match status" value="1"/>
</dbReference>
<dbReference type="InterPro" id="IPR038404">
    <property type="entry name" value="TRAP_DctP_sf"/>
</dbReference>
<dbReference type="NCBIfam" id="TIGR00787">
    <property type="entry name" value="dctP"/>
    <property type="match status" value="1"/>
</dbReference>
<gene>
    <name evidence="6" type="ORF">AWH49_04890</name>
</gene>
<dbReference type="GO" id="GO:0030288">
    <property type="term" value="C:outer membrane-bounded periplasmic space"/>
    <property type="evidence" value="ECO:0007669"/>
    <property type="project" value="InterPro"/>
</dbReference>
<protein>
    <submittedName>
        <fullName evidence="6">C4-dicarboxylate ABC transporter substrate-binding protein</fullName>
    </submittedName>
</protein>
<dbReference type="AlphaFoldDB" id="A0A177L0P0"/>
<feature type="signal peptide" evidence="5">
    <location>
        <begin position="1"/>
        <end position="18"/>
    </location>
</feature>
<feature type="chain" id="PRO_5038971406" evidence="5">
    <location>
        <begin position="19"/>
        <end position="342"/>
    </location>
</feature>
<dbReference type="EMBL" id="LQWY01000067">
    <property type="protein sequence ID" value="OAH59002.1"/>
    <property type="molecule type" value="Genomic_DNA"/>
</dbReference>
<sequence length="342" mass="38504">MKKWTITLLLSIAMIVLAACGSDSEKSSDGGDSKEETYTIKVANFYAEDHPQNIALREKFKPLIEENSGGTLKVEIFDNNKLGGEKEFYTAVRNGTIEMGLPGMIMQADVPKMGVIEWPFLLNDMEHAKKVLDGPIGKELTDELSEKHGVHALTWSANGFRMVSSNQEVASMKDFKGLRLRMPNTPIFVKVGQQLGANVSPMPLSEVFTALEQNVVDGQDNPIGVVRSSGLYEVQSHILESRHGFSPNVLIVNQKFWDKLSADQKKVIEEASKAYSDYEWELSNESYEADKKFLMENGMKFVTPNEKFKKQMSDAVQPIYEENYKEFPWAKEMVEKIKAEAN</sequence>
<accession>A0A177L0P0</accession>
<dbReference type="Gene3D" id="3.40.190.170">
    <property type="entry name" value="Bacterial extracellular solute-binding protein, family 7"/>
    <property type="match status" value="1"/>
</dbReference>
<dbReference type="InterPro" id="IPR018389">
    <property type="entry name" value="DctP_fam"/>
</dbReference>
<dbReference type="PIRSF" id="PIRSF006470">
    <property type="entry name" value="DctB"/>
    <property type="match status" value="1"/>
</dbReference>
<dbReference type="RefSeq" id="WP_063966722.1">
    <property type="nucleotide sequence ID" value="NZ_JBCNAN010000007.1"/>
</dbReference>
<evidence type="ECO:0000313" key="6">
    <source>
        <dbReference type="EMBL" id="OAH59002.1"/>
    </source>
</evidence>
<evidence type="ECO:0000256" key="2">
    <source>
        <dbReference type="ARBA" id="ARBA00009023"/>
    </source>
</evidence>
<keyword evidence="4 5" id="KW-0732">Signal</keyword>
<dbReference type="Pfam" id="PF03480">
    <property type="entry name" value="DctP"/>
    <property type="match status" value="1"/>
</dbReference>
<evidence type="ECO:0000256" key="3">
    <source>
        <dbReference type="ARBA" id="ARBA00022448"/>
    </source>
</evidence>
<dbReference type="PROSITE" id="PS51257">
    <property type="entry name" value="PROKAR_LIPOPROTEIN"/>
    <property type="match status" value="1"/>
</dbReference>
<dbReference type="PANTHER" id="PTHR33376:SF4">
    <property type="entry name" value="SIALIC ACID-BINDING PERIPLASMIC PROTEIN SIAP"/>
    <property type="match status" value="1"/>
</dbReference>
<organism evidence="6 7">
    <name type="scientific">Domibacillus aminovorans</name>
    <dbReference type="NCBI Taxonomy" id="29332"/>
    <lineage>
        <taxon>Bacteria</taxon>
        <taxon>Bacillati</taxon>
        <taxon>Bacillota</taxon>
        <taxon>Bacilli</taxon>
        <taxon>Bacillales</taxon>
        <taxon>Bacillaceae</taxon>
        <taxon>Domibacillus</taxon>
    </lineage>
</organism>
<dbReference type="CDD" id="cd13603">
    <property type="entry name" value="PBP2_TRAP_Siap_TeaA_like"/>
    <property type="match status" value="1"/>
</dbReference>
<reference evidence="6 7" key="1">
    <citation type="submission" date="2016-01" db="EMBL/GenBank/DDBJ databases">
        <title>Investigation of taxonomic status of Bacillus aminovorans.</title>
        <authorList>
            <person name="Verma A."/>
            <person name="Pal Y."/>
            <person name="Krishnamurthi S."/>
        </authorList>
    </citation>
    <scope>NUCLEOTIDE SEQUENCE [LARGE SCALE GENOMIC DNA]</scope>
    <source>
        <strain evidence="6 7">DSM 1314</strain>
    </source>
</reference>
<keyword evidence="7" id="KW-1185">Reference proteome</keyword>
<evidence type="ECO:0000313" key="7">
    <source>
        <dbReference type="Proteomes" id="UP000076935"/>
    </source>
</evidence>
<evidence type="ECO:0000256" key="1">
    <source>
        <dbReference type="ARBA" id="ARBA00004196"/>
    </source>
</evidence>
<evidence type="ECO:0000256" key="5">
    <source>
        <dbReference type="SAM" id="SignalP"/>
    </source>
</evidence>
<evidence type="ECO:0000256" key="4">
    <source>
        <dbReference type="ARBA" id="ARBA00022729"/>
    </source>
</evidence>
<dbReference type="GO" id="GO:0055085">
    <property type="term" value="P:transmembrane transport"/>
    <property type="evidence" value="ECO:0007669"/>
    <property type="project" value="InterPro"/>
</dbReference>
<dbReference type="Proteomes" id="UP000076935">
    <property type="component" value="Unassembled WGS sequence"/>
</dbReference>
<dbReference type="NCBIfam" id="NF037995">
    <property type="entry name" value="TRAP_S1"/>
    <property type="match status" value="1"/>
</dbReference>
<keyword evidence="3" id="KW-0813">Transport</keyword>